<feature type="chain" id="PRO_5013130629" description="J domain-containing protein" evidence="2">
    <location>
        <begin position="16"/>
        <end position="191"/>
    </location>
</feature>
<evidence type="ECO:0008006" key="5">
    <source>
        <dbReference type="Google" id="ProtNLM"/>
    </source>
</evidence>
<reference evidence="3 4" key="1">
    <citation type="journal article" date="2013" name="BMC Genomics">
        <title>Comparative genomics of parasitic silkworm microsporidia reveal an association between genome expansion and host adaptation.</title>
        <authorList>
            <person name="Pan G."/>
            <person name="Xu J."/>
            <person name="Li T."/>
            <person name="Xia Q."/>
            <person name="Liu S.L."/>
            <person name="Zhang G."/>
            <person name="Li S."/>
            <person name="Li C."/>
            <person name="Liu H."/>
            <person name="Yang L."/>
            <person name="Liu T."/>
            <person name="Zhang X."/>
            <person name="Wu Z."/>
            <person name="Fan W."/>
            <person name="Dang X."/>
            <person name="Xiang H."/>
            <person name="Tao M."/>
            <person name="Li Y."/>
            <person name="Hu J."/>
            <person name="Li Z."/>
            <person name="Lin L."/>
            <person name="Luo J."/>
            <person name="Geng L."/>
            <person name="Wang L."/>
            <person name="Long M."/>
            <person name="Wan Y."/>
            <person name="He N."/>
            <person name="Zhang Z."/>
            <person name="Lu C."/>
            <person name="Keeling P.J."/>
            <person name="Wang J."/>
            <person name="Xiang Z."/>
            <person name="Zhou Z."/>
        </authorList>
    </citation>
    <scope>NUCLEOTIDE SEQUENCE [LARGE SCALE GENOMIC DNA]</scope>
    <source>
        <strain evidence="4">CQ1 / CVCC 102059</strain>
    </source>
</reference>
<sequence>MFIFLFLASFLCSEHDEWQNVIRSIKELKNKTNYSTYYELFDVSEGASFYKIKKNYMAMIRKPNPIPSSFLPKHEQVDILTQGFNILRKKRSAYDYVLSNSKWLYDDRKNYENTKIIICLSLLALLVGLDIVYYSIRYVRYCTNYEVIDKKEKKGKSKDKKEKKVSATVIYGDKPQMYIYKIYNFLKNKLL</sequence>
<protein>
    <recommendedName>
        <fullName evidence="5">J domain-containing protein</fullName>
    </recommendedName>
</protein>
<dbReference type="AlphaFoldDB" id="R0KS85"/>
<feature type="transmembrane region" description="Helical" evidence="1">
    <location>
        <begin position="116"/>
        <end position="136"/>
    </location>
</feature>
<dbReference type="VEuPathDB" id="MicrosporidiaDB:NBO_206g0001"/>
<dbReference type="STRING" id="578461.R0KS85"/>
<name>R0KS85_NOSB1</name>
<proteinExistence type="predicted"/>
<evidence type="ECO:0000313" key="3">
    <source>
        <dbReference type="EMBL" id="EOB13077.1"/>
    </source>
</evidence>
<dbReference type="OMA" id="RTFYEMF"/>
<dbReference type="SUPFAM" id="SSF46565">
    <property type="entry name" value="Chaperone J-domain"/>
    <property type="match status" value="1"/>
</dbReference>
<dbReference type="Proteomes" id="UP000016927">
    <property type="component" value="Unassembled WGS sequence"/>
</dbReference>
<keyword evidence="1" id="KW-0472">Membrane</keyword>
<keyword evidence="2" id="KW-0732">Signal</keyword>
<feature type="signal peptide" evidence="2">
    <location>
        <begin position="1"/>
        <end position="15"/>
    </location>
</feature>
<gene>
    <name evidence="3" type="ORF">NBO_206g0001</name>
</gene>
<evidence type="ECO:0000313" key="4">
    <source>
        <dbReference type="Proteomes" id="UP000016927"/>
    </source>
</evidence>
<evidence type="ECO:0000256" key="2">
    <source>
        <dbReference type="SAM" id="SignalP"/>
    </source>
</evidence>
<accession>R0KS85</accession>
<keyword evidence="1" id="KW-1133">Transmembrane helix</keyword>
<dbReference type="EMBL" id="KB909114">
    <property type="protein sequence ID" value="EOB13077.1"/>
    <property type="molecule type" value="Genomic_DNA"/>
</dbReference>
<dbReference type="HOGENOM" id="CLU_129408_0_0_1"/>
<organism evidence="3 4">
    <name type="scientific">Nosema bombycis (strain CQ1 / CVCC 102059)</name>
    <name type="common">Microsporidian parasite</name>
    <name type="synonym">Pebrine of silkworm</name>
    <dbReference type="NCBI Taxonomy" id="578461"/>
    <lineage>
        <taxon>Eukaryota</taxon>
        <taxon>Fungi</taxon>
        <taxon>Fungi incertae sedis</taxon>
        <taxon>Microsporidia</taxon>
        <taxon>Nosematidae</taxon>
        <taxon>Nosema</taxon>
    </lineage>
</organism>
<keyword evidence="4" id="KW-1185">Reference proteome</keyword>
<keyword evidence="1" id="KW-0812">Transmembrane</keyword>
<evidence type="ECO:0000256" key="1">
    <source>
        <dbReference type="SAM" id="Phobius"/>
    </source>
</evidence>
<dbReference type="InterPro" id="IPR036869">
    <property type="entry name" value="J_dom_sf"/>
</dbReference>
<dbReference type="OrthoDB" id="2196113at2759"/>